<feature type="domain" description="VWFA" evidence="10">
    <location>
        <begin position="6971"/>
        <end position="7152"/>
    </location>
</feature>
<comment type="subcellular location">
    <subcellularLocation>
        <location evidence="1">Secreted</location>
        <location evidence="1">Extracellular space</location>
        <location evidence="1">Extracellular matrix</location>
    </subcellularLocation>
</comment>
<feature type="region of interest" description="Disordered" evidence="9">
    <location>
        <begin position="6751"/>
        <end position="6775"/>
    </location>
</feature>
<dbReference type="PROSITE" id="PS50234">
    <property type="entry name" value="VWFA"/>
    <property type="match status" value="36"/>
</dbReference>
<dbReference type="Gene3D" id="4.10.410.10">
    <property type="entry name" value="Pancreatic trypsin inhibitor Kunitz domain"/>
    <property type="match status" value="1"/>
</dbReference>
<accession>A0A4U5U0H7</accession>
<dbReference type="FunFam" id="3.40.50.410:FF:000016">
    <property type="entry name" value="Collagen type VI alpha 3 chain"/>
    <property type="match status" value="1"/>
</dbReference>
<feature type="domain" description="VWFA" evidence="10">
    <location>
        <begin position="336"/>
        <end position="412"/>
    </location>
</feature>
<evidence type="ECO:0000256" key="5">
    <source>
        <dbReference type="ARBA" id="ARBA00022737"/>
    </source>
</evidence>
<feature type="compositionally biased region" description="Basic and acidic residues" evidence="9">
    <location>
        <begin position="6758"/>
        <end position="6772"/>
    </location>
</feature>
<feature type="domain" description="VWFA" evidence="10">
    <location>
        <begin position="1712"/>
        <end position="1884"/>
    </location>
</feature>
<feature type="domain" description="VWFA" evidence="10">
    <location>
        <begin position="4496"/>
        <end position="4668"/>
    </location>
</feature>
<dbReference type="FunFam" id="4.10.410.10:FF:000040">
    <property type="entry name" value="Serine protease inhibitor, putative"/>
    <property type="match status" value="1"/>
</dbReference>
<keyword evidence="14" id="KW-1185">Reference proteome</keyword>
<dbReference type="CDD" id="cd22629">
    <property type="entry name" value="Kunitz_collagen_alpha3_VI"/>
    <property type="match status" value="1"/>
</dbReference>
<evidence type="ECO:0000256" key="3">
    <source>
        <dbReference type="ARBA" id="ARBA00022530"/>
    </source>
</evidence>
<feature type="domain" description="VWFA" evidence="10">
    <location>
        <begin position="4894"/>
        <end position="5066"/>
    </location>
</feature>
<feature type="domain" description="VWFA" evidence="10">
    <location>
        <begin position="2310"/>
        <end position="2482"/>
    </location>
</feature>
<proteinExistence type="predicted"/>
<feature type="domain" description="VWFA" evidence="10">
    <location>
        <begin position="5900"/>
        <end position="6076"/>
    </location>
</feature>
<dbReference type="SMART" id="SM00327">
    <property type="entry name" value="VWA"/>
    <property type="match status" value="36"/>
</dbReference>
<feature type="domain" description="VWFA" evidence="10">
    <location>
        <begin position="5492"/>
        <end position="5664"/>
    </location>
</feature>
<dbReference type="Gene3D" id="3.40.50.410">
    <property type="entry name" value="von Willebrand factor, type A domain"/>
    <property type="match status" value="36"/>
</dbReference>
<feature type="domain" description="VWFA" evidence="10">
    <location>
        <begin position="270"/>
        <end position="329"/>
    </location>
</feature>
<name>A0A4U5U0H7_COLLU</name>
<dbReference type="Gene3D" id="2.60.40.10">
    <property type="entry name" value="Immunoglobulins"/>
    <property type="match status" value="1"/>
</dbReference>
<feature type="domain" description="VWFA" evidence="10">
    <location>
        <begin position="433"/>
        <end position="605"/>
    </location>
</feature>
<dbReference type="GO" id="GO:0005581">
    <property type="term" value="C:collagen trimer"/>
    <property type="evidence" value="ECO:0007669"/>
    <property type="project" value="UniProtKB-KW"/>
</dbReference>
<protein>
    <submittedName>
        <fullName evidence="13">Collagen alpha-3(VI) chain</fullName>
    </submittedName>
</protein>
<keyword evidence="8" id="KW-1015">Disulfide bond</keyword>
<dbReference type="Pfam" id="PF00014">
    <property type="entry name" value="Kunitz_BPTI"/>
    <property type="match status" value="1"/>
</dbReference>
<feature type="domain" description="VWFA" evidence="10">
    <location>
        <begin position="831"/>
        <end position="968"/>
    </location>
</feature>
<feature type="domain" description="Fibronectin type-III" evidence="12">
    <location>
        <begin position="7389"/>
        <end position="7478"/>
    </location>
</feature>
<dbReference type="EMBL" id="CM014079">
    <property type="protein sequence ID" value="TKS67516.1"/>
    <property type="molecule type" value="Genomic_DNA"/>
</dbReference>
<evidence type="ECO:0000259" key="10">
    <source>
        <dbReference type="PROSITE" id="PS50234"/>
    </source>
</evidence>
<keyword evidence="5" id="KW-0677">Repeat</keyword>
<feature type="domain" description="VWFA" evidence="10">
    <location>
        <begin position="1514"/>
        <end position="1686"/>
    </location>
</feature>
<feature type="domain" description="VWFA" evidence="10">
    <location>
        <begin position="7184"/>
        <end position="7386"/>
    </location>
</feature>
<feature type="domain" description="BPTI/Kunitz inhibitor" evidence="11">
    <location>
        <begin position="7504"/>
        <end position="7554"/>
    </location>
</feature>
<dbReference type="PROSITE" id="PS50279">
    <property type="entry name" value="BPTI_KUNITZ_2"/>
    <property type="match status" value="1"/>
</dbReference>
<dbReference type="InterPro" id="IPR013783">
    <property type="entry name" value="Ig-like_fold"/>
</dbReference>
<feature type="domain" description="VWFA" evidence="10">
    <location>
        <begin position="3900"/>
        <end position="4072"/>
    </location>
</feature>
<dbReference type="InterPro" id="IPR036116">
    <property type="entry name" value="FN3_sf"/>
</dbReference>
<dbReference type="Pfam" id="PF00092">
    <property type="entry name" value="VWA"/>
    <property type="match status" value="36"/>
</dbReference>
<evidence type="ECO:0000256" key="9">
    <source>
        <dbReference type="SAM" id="MobiDB-lite"/>
    </source>
</evidence>
<keyword evidence="3" id="KW-0272">Extracellular matrix</keyword>
<dbReference type="FunFam" id="3.40.50.410:FF:000003">
    <property type="entry name" value="Collagen type VI alpha 3 chain"/>
    <property type="match status" value="30"/>
</dbReference>
<feature type="domain" description="VWFA" evidence="10">
    <location>
        <begin position="3104"/>
        <end position="3276"/>
    </location>
</feature>
<feature type="domain" description="VWFA" evidence="10">
    <location>
        <begin position="1314"/>
        <end position="1486"/>
    </location>
</feature>
<dbReference type="CDD" id="cd00063">
    <property type="entry name" value="FN3"/>
    <property type="match status" value="1"/>
</dbReference>
<dbReference type="PRINTS" id="PR00759">
    <property type="entry name" value="BASICPTASE"/>
</dbReference>
<keyword evidence="2" id="KW-0964">Secreted</keyword>
<feature type="domain" description="VWFA" evidence="10">
    <location>
        <begin position="4696"/>
        <end position="4868"/>
    </location>
</feature>
<dbReference type="SMART" id="SM00131">
    <property type="entry name" value="KU"/>
    <property type="match status" value="1"/>
</dbReference>
<dbReference type="PRINTS" id="PR00453">
    <property type="entry name" value="VWFADOMAIN"/>
</dbReference>
<dbReference type="SUPFAM" id="SSF49265">
    <property type="entry name" value="Fibronectin type III"/>
    <property type="match status" value="1"/>
</dbReference>
<feature type="domain" description="VWFA" evidence="10">
    <location>
        <begin position="3502"/>
        <end position="3674"/>
    </location>
</feature>
<feature type="domain" description="VWFA" evidence="10">
    <location>
        <begin position="6266"/>
        <end position="6443"/>
    </location>
</feature>
<evidence type="ECO:0000256" key="7">
    <source>
        <dbReference type="ARBA" id="ARBA00023119"/>
    </source>
</evidence>
<feature type="domain" description="VWFA" evidence="10">
    <location>
        <begin position="3304"/>
        <end position="3476"/>
    </location>
</feature>
<dbReference type="Proteomes" id="UP000298787">
    <property type="component" value="Chromosome 2"/>
</dbReference>
<keyword evidence="4" id="KW-0732">Signal</keyword>
<feature type="domain" description="VWFA" evidence="10">
    <location>
        <begin position="2706"/>
        <end position="2878"/>
    </location>
</feature>
<dbReference type="InterPro" id="IPR036880">
    <property type="entry name" value="Kunitz_BPTI_sf"/>
</dbReference>
<feature type="domain" description="VWFA" evidence="10">
    <location>
        <begin position="2906"/>
        <end position="3078"/>
    </location>
</feature>
<dbReference type="FunFam" id="3.40.50.410:FF:000021">
    <property type="entry name" value="Collagen, type VI, alpha 3"/>
    <property type="match status" value="1"/>
</dbReference>
<dbReference type="InterPro" id="IPR002223">
    <property type="entry name" value="Kunitz_BPTI"/>
</dbReference>
<feature type="domain" description="VWFA" evidence="10">
    <location>
        <begin position="2110"/>
        <end position="2282"/>
    </location>
</feature>
<feature type="domain" description="VWFA" evidence="10">
    <location>
        <begin position="1200"/>
        <end position="1318"/>
    </location>
</feature>
<dbReference type="InterPro" id="IPR002035">
    <property type="entry name" value="VWF_A"/>
</dbReference>
<evidence type="ECO:0000256" key="6">
    <source>
        <dbReference type="ARBA" id="ARBA00022889"/>
    </source>
</evidence>
<keyword evidence="7 13" id="KW-0176">Collagen</keyword>
<feature type="domain" description="VWFA" evidence="10">
    <location>
        <begin position="5094"/>
        <end position="5266"/>
    </location>
</feature>
<dbReference type="InterPro" id="IPR003961">
    <property type="entry name" value="FN3_dom"/>
</dbReference>
<dbReference type="InterPro" id="IPR052229">
    <property type="entry name" value="Collagen-VI/PIF"/>
</dbReference>
<reference evidence="13 14" key="1">
    <citation type="submission" date="2019-01" db="EMBL/GenBank/DDBJ databases">
        <title>Genome Assembly of Collichthys lucidus.</title>
        <authorList>
            <person name="Cai M."/>
            <person name="Xiao S."/>
        </authorList>
    </citation>
    <scope>NUCLEOTIDE SEQUENCE [LARGE SCALE GENOMIC DNA]</scope>
    <source>
        <strain evidence="13">JT15FE1705JMU</strain>
        <tissue evidence="13">Muscle</tissue>
    </source>
</reference>
<dbReference type="CDD" id="cd01450">
    <property type="entry name" value="vWFA_subfamily_ECM"/>
    <property type="match status" value="3"/>
</dbReference>
<evidence type="ECO:0000256" key="4">
    <source>
        <dbReference type="ARBA" id="ARBA00022729"/>
    </source>
</evidence>
<dbReference type="PANTHER" id="PTHR22588:SF21">
    <property type="entry name" value="COLLAGEN TYPE VI ALPHA 3 CHAIN"/>
    <property type="match status" value="1"/>
</dbReference>
<feature type="domain" description="VWFA" evidence="10">
    <location>
        <begin position="5292"/>
        <end position="5464"/>
    </location>
</feature>
<dbReference type="GO" id="GO:0004867">
    <property type="term" value="F:serine-type endopeptidase inhibitor activity"/>
    <property type="evidence" value="ECO:0007669"/>
    <property type="project" value="InterPro"/>
</dbReference>
<dbReference type="PROSITE" id="PS50853">
    <property type="entry name" value="FN3"/>
    <property type="match status" value="1"/>
</dbReference>
<dbReference type="InterPro" id="IPR036465">
    <property type="entry name" value="vWFA_dom_sf"/>
</dbReference>
<dbReference type="PROSITE" id="PS00280">
    <property type="entry name" value="BPTI_KUNITZ_1"/>
    <property type="match status" value="1"/>
</dbReference>
<dbReference type="GO" id="GO:0007155">
    <property type="term" value="P:cell adhesion"/>
    <property type="evidence" value="ECO:0007669"/>
    <property type="project" value="UniProtKB-KW"/>
</dbReference>
<dbReference type="SUPFAM" id="SSF57362">
    <property type="entry name" value="BPTI-like"/>
    <property type="match status" value="1"/>
</dbReference>
<organism evidence="13 14">
    <name type="scientific">Collichthys lucidus</name>
    <name type="common">Big head croaker</name>
    <name type="synonym">Sciaena lucida</name>
    <dbReference type="NCBI Taxonomy" id="240159"/>
    <lineage>
        <taxon>Eukaryota</taxon>
        <taxon>Metazoa</taxon>
        <taxon>Chordata</taxon>
        <taxon>Craniata</taxon>
        <taxon>Vertebrata</taxon>
        <taxon>Euteleostomi</taxon>
        <taxon>Actinopterygii</taxon>
        <taxon>Neopterygii</taxon>
        <taxon>Teleostei</taxon>
        <taxon>Neoteleostei</taxon>
        <taxon>Acanthomorphata</taxon>
        <taxon>Eupercaria</taxon>
        <taxon>Sciaenidae</taxon>
        <taxon>Collichthys</taxon>
    </lineage>
</organism>
<sequence length="7570" mass="833531">MGVQIFAIGSRVSDRGELQTISHDPSNALFVSEFTDLPTVQEQLSSVMGRVLVRATPMTPTVTVERKPTGKDVVFLLDGSEDTRSAFRDMRDFVQRVVETLSVDDNKDRVSVVQYSRDPAVQFYLNTYTTKGEILDTVRGLSHEGGRPLNTGAALLYLRDNVFIASAGSRRQQGVPQVLVLLSGGRSFDRVNEPASALKQMGVQIFAIGSRRSDRGELQTISHDPSNALFVSEFTDLPTVQQQLQSSVEAVVTDITPESPTVPVDTVKKDIVFLLDGSDGTRRGFPAMRDFVERAVEKLNVGQNNDRVSVVQYSRDAEVNFYLNTYAKKRILWIRRLQGVPQLLILLNGGKSFDNVDAPASALKQQGISVIGIGTSSSDINELQKISYDPTYALSVSNFTVQEQLSSVMGRVLVRATPMTPTVTVERKPTGKDVVFLLDGSEDTRSAFRDMRDFVQRVVETLSVDDNKDRVSVVQYSRDPAVQFYLNTYRTKGEILDTVRGLSHKGGRPLNTGAALQYLRDNVFTASAGSRRQEGVPQVLVLLSGGRSFDRVNEPASALKQMGVQIFAIGSRRSDRGELQTISHDPSNALFVSEFTDLPTVQQQLQSSVEAVVTDITPESPTVPVDTVKKDIVFLLDGSDGTRRGFPAMRDFVERAVEKLNVGQNNDRVSVVQYSRDAEVNFYLNTYATKEDIVDSVRGLKHRGGTPLNTGAALQYLRDNVFTASAGSRRQEGVPQVLVLLSGGRSFDRVNEPASALKQMGVQIFAIGSRVSDRGELQTISHDPSNALFVSEFTDLPTVQEQLSSVMSTVLVRATPMTPTVTVERKPTGKDVVFLLDGSEDTRSAFRDMRDFVQRVVETLSVDDNKDRVSVVQYSRDPAVQFYLNTYTTKGEILDTVRGLSHKGGRPLNTGAALQYLRDNVFTASAGSRRQEGVPQVLVLLSGGRSFDRVNEPASALKQMGVQIFAIGKQEQQLQSSVEAVVTDITPESPTVPVDTVKKDIVFLLDGSDGTRRGFPAMRDFVERAVEKLNVGQNNDRVSVVQYSRDAEVNFYLNTYAKKEDIVDSVRGLKHRGGTPLNTGAALQYVRDNVFTQSSGSRRLQGVPQLLILLNGGKSFDNVDAPASALKQQGISVIGIGTSSSDINELQKISYDPTYALSVSNFTALPTVQEQLSSVMGRVLVRATPMTPTVTVERKPTGKDVVFLLDGSEDTRSAFRDMRDFVQRVVETLSVDDNKDRVSVVQYSRDPAVQFYLNTYKTKGEILDTVRGLSHKGGRPLNTGAALQYLRDNVFTASAGSRTPGRSSTGSVDTVKKDIVFLLDGSDGTRRGFPAMRDFVERAVEKLNVGQNNDRVSVVQYSRDAEVNFYLNTYATKEDIVDSVRGLKHRGGTPLNTGAALQYLRDNVFTASAGSRRQEGVPQVLVLLSGGRSFDRVNEPASALKQMGVQIFAIGSRVSDRGELQTISHDPSNALFVSEFTDLPTVQEQLSSVMGRVLVRATPMTPTVTVERKPTGKDVVFLLDGSDNTRSAFRDMRDFVQRVVETLSVDDNKDRVSVVQYSRDPAVQFYLNTYTTKGEILDTVRGLSHKGGRPLNTGAALQYLRDNVFTASAGSRRQEGVPQALVLLSGGRSFDRVNEPASALKQMGVQIFAIGNRRSDRGELQTISHDPSNALFVSEFTDLPTVQQQLQSSVEAVVTDITPESPTVPVDTVKKDIVFLLDGSDGTRRGFPAMRDFVERAVEKLNVGQNNDRVSVVQYSRDAEVNFYLNTYAKKEDIVDSVRGLKHRGGTPLNTGAALQYVRDNVFTQSSGSRRLQGVPQLLILLNGGKSFDNVDAPASALKQQGISVIGIGTSSSDINELQKISYDPTYALSVSNFTALPTVQEQLSSVMGRVLVRATPMTPTVTVERKPTGKDVVFLLDGSEETRSAFRDMRDFVQRVVETLSVDDNKDRVSVVQYSRDPAVQFYLNTYKTKGEILDTVRGLSHKGGRPLNTGAALQYLRDNVFTASAGSRRQEGVPQVLVLLSGGRSFDRVNEPASALKQMGVQIFAIGSRRSDRGELQTISHDPSNALFVSEFTDLPTVQQQLQSSVEAVVTDITPESPTVPVDTVKKDIVFLLDGSDGTRRGFPAMRDFVERAVEKLNVGQNNDRVSVVQYSRDAEVNFYLNTYATKEDIVDSVRGLKHRGGTPLNTGAALQYLRDNVFTASAGSRRQEGVPQVLVLLSGGRSFDRVNEPASALKQMGVQIFAIGSRVSDRGELQTISHDPSNALFVSEFTDLPTVQEQLSSVMGRVLVRATPMTPTVTVERKPTGKDVVFLLDGSEETRSAFRDMRDFVQRVVETLSVDDNKDRVSVVQYSRDPAVQFYLNTYKTKGEILDTVRGLSHKGGRPLNTGAALQYLRDNVFTASAGSRRQEGVPQVLVLLSGGRSFDRVNEPASALKQMGVQIFAIGSRRSDRGELQTISHDPSNALFVSEFTDLPTVQQQLQSSVEAVVTDITPESPTVPVDTVKKDIVFLLDGSDGTRRGFPAMRDFVERAVEKLNVGQNNDRVSVVQYSRDAEVNFYLNTYAKKEDIVDSVRGLKHRGGTPLNTGAALQYLRDNVFTASAGSRRQEGVPQVLVLLSGGRSFDRVNEPASALKQMGVQIFAIGSRVSDRGELQTISHDPSNALFVSEFTDLPTVQQQLQSSVEAVVTDITPESPTVPVDTVKKDIVFLLDGSDGTRRGFPAMRDFVERAVEKLNVGQNNDRVSVVQYSRDAEVNFYLNTYATKEDIVDSVRGLKHRGGTPLNTGAALQYLRDNVFTASAGSRRQEGVPQVLVLLSGGRSFDRVNEPASALKQMGVQIFAIGSRVSDRGELQTISHDPSNALFVSEFADLPTVQEQLSSVMGRVLVRATPMTPTVTVVRKPTGKDVVFLLDGSDNTRSAFRDMRDFVQRVVETLSVDDNKDRVSVVQYSRDPAVQFYLNTYTTKGEILDTVRGLSHKGGRPLNTGAALQYLRDNVFTASAGSRRQEGVPQALVLLSGGRSFDRVNEPASALKQMGVQIFAIGSRRSDRGELQTISHDPSNALFVSEFTDLPTVQQQLQSSVEAVVTDITPESPTVPVDTVKKDIVFLLDGSDGTRRGFPAMRDFVERAVEKLNVGQNNDRVSVVQYSRDAEVNFYLNTYAKKEDIVDSVRGLKHRGGTPLNTGAALQYVRDNVFTQSSGSRRLQGVPQLLILLNGGKSFDNVDAPASALKQQGISVIGIGTSSSDINELQKISYDPTYALSVSNFTALPTVQEQLSSVMGRVLVRATPMTPTVTVERKPTGKDVVFLLDGSEDTRSAFRDMRDFVQRVVETLSVDDNKDRVSVVQYSRDPAVQFYLNTYTTKGEILDTVRGLSHKGGRPLNTGAALQYLRDNVFTASAGSRRQEGVPQVLVLLSGGRSFDRVNEPASALKQMGVQIFAIGSRRSDRGELQTISHDPSNALFVSEFTDLPTVQQQLQSSVEAVVTDITPESPTVPVDTVKKDIVFLLDGSDGTRRGFPAMRDFVERAVEKFNVGQNNDRVSVVQYSRDAEVNFYLNTYATKEDIVDSVRGLKHRGSTPLNTGAALQYLRDNVFTASAGSRRQEGVPQVLVLLSGGRSFDRVNEPASALKQMGVQIFAIGSRVSDRRELQTISHDPSNALFVSEFTDLPTVQEQLSSVMGRVLVRATPMTPTVTVERKPTGKDVVFLLDGSEDTRSAFRDMRDFVQRVVETLSVDDNKDRVSVVQYSRDPAVQFYLNTYTTKGEILDTVRGLSHKGGRPLNTGAALQYLRDNVFTASAGSRRQEGVPQVLVLLSGGRSFDRVNEPASALKQMGVQIFAIGSRRSDRGELQTISHDPSNALFVSEFTDLPTVQQQLQSSVEAVVTDITPESPTVPVDTVKKDIVFLLDGSDDTRRGFPAMRDFVERAVEKFNVGQNNDRVSVVQYSRDAEVNFYLNTYATKEDIVDSVRGLKHRGGTPLNTGAALQYLRDNVFTASAGSRRQEGVPQVLVLLSGGRSFDRVNEPASALKQMGVQIFAIGSRVSDRGELQTISHDPSNALFVSEFTDLPTVQEQLSSVMGRVLVRATPMTPTVTVERKPTGKDVVFLLDGSEDTRSAFRDMRDFVQRVVETLSVDDNKDRVSVVQYSREPAVQFYLNTYRTKGEILDTVRGLSHKGGRPLNTGAALLYLRDNVYTASAGSRRQEGVPQVLVLLCGGRSFDRVNEPASALKQMGVQIFAIGSRRSDRGELQTISHDPSNALFVSEFTDLPTVQQQLQSSVEAVVTDITPESPTVPVDTVKKDIVFLLDGSDDTRRGFPAMRDFVERAVEKFNVGQNNDRVSVVQYSRDAEVNFYLNTYATKEDIVDSVRGLKHRGGTPLNTGAALQYLRDNVFTASAGSRRQEGVSQVLVLLSGGRSFDRVNEPASALKQMGVQIFAIGSRRSDRGELQTISHDPSNALFVSEFTDLPTVQQQLQSSVEAVVTDITPESPTVPVDTVKKDIVFLLDGSDGTRRGFPAMRDFVERAVEKLNVGQNNDRVSVVQYSRDAEVNFYLNTYATKEDIVDSVRGLKHRGGTPLNTGAALQYVRDNVFTQSSGSRRLQGVPQLLILLNGGKSFDNVDAPASALKQQGISVIGIGTSSSDINELQKISYDPTYALSVSNFTALPTVQEQLSSVMGRVLVRATPMTPTVTVERKPTGKDVVFLLDGSEDTRSAFRAMRGFVQRVVETLSVDDNKDRVSVVQYSRDPAVQFYLNTYRTKGEILDTVRGLSHKGGRPLNTGAALQYLRDNVFTASAGSRRQEGVSQVLVLLSGGRSFDRVNEPASALKQMGVQIFAIGSRRSDRGELQTISHVPSNALFVSEFTDLPTVQQQLQSSVEAVVTDITPESPTVPVDTVKKDIVFLLDGSDGTRRGFPAMRDFVERAVEKLNVGQNNDRVSVVQYSRDPAVQFYLNTYATKEDIVDSVRGLKHRGGTPLNTGAALQYLRDNVFTASAGSRRQEGVPQVLVLLSGGRSFDRVNEAASALKQMGVQIFAIGSRVSDRGELQTISHDPSNALFVSEFTDLPTVQEHLSSVMGRVLVRATPMTPTVTVERKPTGKDVVFLLDGSEDTRSAFRDMRDFVQRVVETLSVDDNKDRVSVVQYSRDPAVQFYLNTYTTKGEVLDTVRGLSHKGGRPLNTGAALQYLRDNVFTASAGSRRQEGVPQVLVLLSGGRSFDRVNEPASALKQMGVQIFAIGSRRSDRGELQTVSHDPSNALFVSEFTDLPTVQQQLQSSVEAVVTDITPESPTVPVDTVKKDIVFLLDGSDGTRRGFPAMRDFVERAVEKLNVGQNNDRVSVVQYSRDPAVQFYLNTYATKEDIVDSVRGLKHRGGTPLNTGAALQYLRDNVFTASAGSRRQEGVPQVLVLLSGGRSFDRVNEPASALKQMGVQIFAIGSRVSDRGELQTISHDPSNALFVSEFTDLPTVQEQLSSVMSRVLVRATPMTPTVTVERKPTGKDVVFLLDGSEDTRSAFRDMRDFVQRVVETLSVDDNKDRVSVVQYSRDPAVQFYLNTYTTKRKILDTVRGLSHKGGRPLNTGAALLYLRDNVFTASAGSRRQQGVPQVLVLLSGGRSFDRVNEPASALKQMGVQIFAIGSRRSDRGELQTISHDPSNALFVSEFTDLPTVQQQLESSVEAVVIAVTPESPTVPAESQGPRKDIIFLVDGSDGVGREFPIIQEFIRRVVESLNVGENKIRIGVVQYGDSAQADMYLNTHTTKEGVLNAVRVMRQRGGRQRNLGLALQFVSQDVLTAARGSRKQEGVPQFVIVVSSGSSTDDISPAATSLKRSRVLPFSIGTRDINPTELQVVSYVPKFAYTVDDLPGLYTVQENLITTLTELSDDDIARMQPVYPTYAVMPTPAAEGEKRDVVFLIDGTTAVRSEFPAIREMIRRVVEKLDVGMDRVRVSVVQYSDDAKVEFLLNEHSTKDEVRQAVSKLRSRGGSRLNTGRALEWVSKNIYHRSAGSRIEDGVPQFLILVTGGKSTDDVSTAADQLKRNHVAPLAIGSRNADVDELRQISLKPELTYKVDSFHQLPNVEPQLINSVKTISTSDIIASYVPPSVDVETLNLGKKDIIFLIDSSDNTGGDGLAHIRDFIHNIVKQLDVHPDQMGGRSSDLADAIQYVMDNELKPSAGVRPTEASQHLVVLTGGRSSQDVSLYGPLLKNSRVNCIGVGAGPNTKQLTQITTTPEDFLQVHTLPGLPGINERFIARLSGDIPEGPDIEEPTGLPPPKKADIVFLVDGSINLGRQNFKEVMLFISNLIDLFFTERDNLRIGLAHYAADVTDAFYLNTYKDRQDIMDAIDQVEYKGGNKINTGAAIRYIQNVYFTKEKGSRADEGTPQILMVINGGSSADDSKTAVLGLKQRGVRVFAIGVGNTELTELESLASESTTVARALTIQQLSDLNEQILETLDDEVKGKLCVGVPDTPKSCNIEVLVGFDVSAQNIFSAQTNLQNKMGAILQRISKMAAISCSSGEIPSVQVGLLAMDSASEPVQLDFTKNADELFEGFRALRSRGPFVLNGKTISAYTNRFRSRHDNVIKVVIHLTDGVDAPLPEMKRRVDELRESGVNSFILVGLERVPRFEEAVQLEFGRGFKYTRPLRVNIMDLDYELMEELKGSAVEYHANVLVPGETAEQLDFQGQRVVQDYQEVRDILEMRVVLGREVLLVLMELRVSRDVQDQEVSRVVVGIQEKRENLEKLGLMESMEKRAKVVWLDPQEAEDSLAEEAPKASKDKLETEEKLESEETQAQLEKITTLQDLKETLVMLDQRETRVRKERREPLVKLEDGVHLDRMAHQDPEEKMGTLDQGVPEVTQVPLEKRAGEELLVARESQDSQDLRVLLDPLAPVESLVMKASRDTQDQRELLVIRAQRADLDPEEIVDRGVSLGVLVQQDRREKLDILGHMARKDREDQQCDLVKKIRDNCPCCYGQQECPLYPTELAFALDVSMANGRPTFNHMRDTVLRLLRDITITESNCPRGARVALTLYNDEVTTEIRFADAMKKRALLQHIEGLQTLQTRKQRNLELAMSFVAQNTFKRVRSGFLMRKVAIFFVGGPISQARTLTNAALRLHDAGIATLFLVNREDSALSRALQVNNTALAQVIVLPSPGSSQYNSVIQKIMNCHVCLDQMCDYVPPSTGRDRRSSTTDVDIDMAFVMDSSESTYPVFFTEIKRYIAHIVEQLEVSSNPTTSVHQARVSVIQQAPYEFFKNKTASPLHVDIGLTEHHSAQDIVKFLLEKTPQLEGGRALAAAIESTVEQVFEKAPLQRDRKVLVLFVTGSVEEEAEQLMRIATEVKCRGYFLVILGVGEKLTGEDARLLSRMASEPADVFFKQLNTISHFHDKHIQTFGQLMPKYISIAEDLQITNVTSSSLKLRWGSPNPKLFVYFEVVVTRLHDHTLVLKTNVSGTELSVDNLESHQTYHVVITGYTAEGQIVSTRKGMMTTKPEPQPQVQQVKQVEIVPAPAASTAVDICQLPKEEGTCAKFVLKWHYDAPSKSCTRFWYGGCGGNQNRFDTYEQCVKACGKPAPVKQGVIAAIRT</sequence>
<dbReference type="InterPro" id="IPR020901">
    <property type="entry name" value="Prtase_inh_Kunz-CS"/>
</dbReference>
<evidence type="ECO:0000256" key="1">
    <source>
        <dbReference type="ARBA" id="ARBA00004498"/>
    </source>
</evidence>
<dbReference type="PANTHER" id="PTHR22588">
    <property type="entry name" value="VWFA DOMAIN-CONTAINING PROTEIN"/>
    <property type="match status" value="1"/>
</dbReference>
<feature type="domain" description="VWFA" evidence="10">
    <location>
        <begin position="4100"/>
        <end position="4272"/>
    </location>
</feature>
<evidence type="ECO:0000259" key="12">
    <source>
        <dbReference type="PROSITE" id="PS50853"/>
    </source>
</evidence>
<keyword evidence="6" id="KW-0130">Cell adhesion</keyword>
<evidence type="ECO:0000256" key="2">
    <source>
        <dbReference type="ARBA" id="ARBA00022525"/>
    </source>
</evidence>
<evidence type="ECO:0000313" key="13">
    <source>
        <dbReference type="EMBL" id="TKS67516.1"/>
    </source>
</evidence>
<feature type="domain" description="VWFA" evidence="10">
    <location>
        <begin position="1912"/>
        <end position="2084"/>
    </location>
</feature>
<feature type="domain" description="VWFA" evidence="10">
    <location>
        <begin position="72"/>
        <end position="244"/>
    </location>
</feature>
<feature type="domain" description="VWFA" evidence="10">
    <location>
        <begin position="4298"/>
        <end position="4470"/>
    </location>
</feature>
<dbReference type="SUPFAM" id="SSF53300">
    <property type="entry name" value="vWA-like"/>
    <property type="match status" value="36"/>
</dbReference>
<feature type="domain" description="VWFA" evidence="10">
    <location>
        <begin position="3702"/>
        <end position="3874"/>
    </location>
</feature>
<feature type="domain" description="VWFA" evidence="10">
    <location>
        <begin position="1000"/>
        <end position="1172"/>
    </location>
</feature>
<dbReference type="STRING" id="240159.A0A4U5U0H7"/>
<evidence type="ECO:0000259" key="11">
    <source>
        <dbReference type="PROSITE" id="PS50279"/>
    </source>
</evidence>
<feature type="domain" description="VWFA" evidence="10">
    <location>
        <begin position="5692"/>
        <end position="5868"/>
    </location>
</feature>
<evidence type="ECO:0000256" key="8">
    <source>
        <dbReference type="ARBA" id="ARBA00023157"/>
    </source>
</evidence>
<dbReference type="SMART" id="SM00060">
    <property type="entry name" value="FN3"/>
    <property type="match status" value="1"/>
</dbReference>
<feature type="domain" description="VWFA" evidence="10">
    <location>
        <begin position="6127"/>
        <end position="6243"/>
    </location>
</feature>
<feature type="domain" description="VWFA" evidence="10">
    <location>
        <begin position="2508"/>
        <end position="2680"/>
    </location>
</feature>
<evidence type="ECO:0000313" key="14">
    <source>
        <dbReference type="Proteomes" id="UP000298787"/>
    </source>
</evidence>
<feature type="domain" description="VWFA" evidence="10">
    <location>
        <begin position="631"/>
        <end position="803"/>
    </location>
</feature>
<dbReference type="GO" id="GO:0030020">
    <property type="term" value="F:extracellular matrix structural constituent conferring tensile strength"/>
    <property type="evidence" value="ECO:0007669"/>
    <property type="project" value="TreeGrafter"/>
</dbReference>
<gene>
    <name evidence="13" type="ORF">D9C73_001160</name>
</gene>